<comment type="caution">
    <text evidence="1">The sequence shown here is derived from an EMBL/GenBank/DDBJ whole genome shotgun (WGS) entry which is preliminary data.</text>
</comment>
<dbReference type="AlphaFoldDB" id="A0A4C1V0J7"/>
<keyword evidence="2" id="KW-1185">Reference proteome</keyword>
<sequence>MNDNSKLRSFLSDPGLFDLLREFEDYYPSSAWPTQFEISVMEVDQIKESKERTLITHVLEESESEYDFDRFRGESNDEDVAEVQNRKASSSATTVASLQMIVAPAMPAVTPSVKTISYNTSWRTIGKANSQNVLASPKVKASKVAKSLQPVMDDDFMMLRTLIL</sequence>
<proteinExistence type="predicted"/>
<dbReference type="Proteomes" id="UP000299102">
    <property type="component" value="Unassembled WGS sequence"/>
</dbReference>
<name>A0A4C1V0J7_EUMVA</name>
<dbReference type="EMBL" id="BGZK01000257">
    <property type="protein sequence ID" value="GBP32278.1"/>
    <property type="molecule type" value="Genomic_DNA"/>
</dbReference>
<reference evidence="1 2" key="1">
    <citation type="journal article" date="2019" name="Commun. Biol.">
        <title>The bagworm genome reveals a unique fibroin gene that provides high tensile strength.</title>
        <authorList>
            <person name="Kono N."/>
            <person name="Nakamura H."/>
            <person name="Ohtoshi R."/>
            <person name="Tomita M."/>
            <person name="Numata K."/>
            <person name="Arakawa K."/>
        </authorList>
    </citation>
    <scope>NUCLEOTIDE SEQUENCE [LARGE SCALE GENOMIC DNA]</scope>
</reference>
<organism evidence="1 2">
    <name type="scientific">Eumeta variegata</name>
    <name type="common">Bagworm moth</name>
    <name type="synonym">Eumeta japonica</name>
    <dbReference type="NCBI Taxonomy" id="151549"/>
    <lineage>
        <taxon>Eukaryota</taxon>
        <taxon>Metazoa</taxon>
        <taxon>Ecdysozoa</taxon>
        <taxon>Arthropoda</taxon>
        <taxon>Hexapoda</taxon>
        <taxon>Insecta</taxon>
        <taxon>Pterygota</taxon>
        <taxon>Neoptera</taxon>
        <taxon>Endopterygota</taxon>
        <taxon>Lepidoptera</taxon>
        <taxon>Glossata</taxon>
        <taxon>Ditrysia</taxon>
        <taxon>Tineoidea</taxon>
        <taxon>Psychidae</taxon>
        <taxon>Oiketicinae</taxon>
        <taxon>Eumeta</taxon>
    </lineage>
</organism>
<accession>A0A4C1V0J7</accession>
<evidence type="ECO:0000313" key="2">
    <source>
        <dbReference type="Proteomes" id="UP000299102"/>
    </source>
</evidence>
<protein>
    <submittedName>
        <fullName evidence="1">Uncharacterized protein</fullName>
    </submittedName>
</protein>
<gene>
    <name evidence="1" type="ORF">EVAR_86110_1</name>
</gene>
<evidence type="ECO:0000313" key="1">
    <source>
        <dbReference type="EMBL" id="GBP32278.1"/>
    </source>
</evidence>